<gene>
    <name evidence="1" type="ORF">PDIGIT_LOCUS4646</name>
</gene>
<dbReference type="Proteomes" id="UP001152607">
    <property type="component" value="Unassembled WGS sequence"/>
</dbReference>
<comment type="caution">
    <text evidence="1">The sequence shown here is derived from an EMBL/GenBank/DDBJ whole genome shotgun (WGS) entry which is preliminary data.</text>
</comment>
<organism evidence="1 2">
    <name type="scientific">Periconia digitata</name>
    <dbReference type="NCBI Taxonomy" id="1303443"/>
    <lineage>
        <taxon>Eukaryota</taxon>
        <taxon>Fungi</taxon>
        <taxon>Dikarya</taxon>
        <taxon>Ascomycota</taxon>
        <taxon>Pezizomycotina</taxon>
        <taxon>Dothideomycetes</taxon>
        <taxon>Pleosporomycetidae</taxon>
        <taxon>Pleosporales</taxon>
        <taxon>Massarineae</taxon>
        <taxon>Periconiaceae</taxon>
        <taxon>Periconia</taxon>
    </lineage>
</organism>
<reference evidence="1" key="1">
    <citation type="submission" date="2023-01" db="EMBL/GenBank/DDBJ databases">
        <authorList>
            <person name="Van Ghelder C."/>
            <person name="Rancurel C."/>
        </authorList>
    </citation>
    <scope>NUCLEOTIDE SEQUENCE</scope>
    <source>
        <strain evidence="1">CNCM I-4278</strain>
    </source>
</reference>
<sequence>MGSSPHSPRRRHKLLRLLKMWRSTHRVHDHVGLEEAHIHGRSKMFAPKP</sequence>
<protein>
    <submittedName>
        <fullName evidence="1">Uncharacterized protein</fullName>
    </submittedName>
</protein>
<accession>A0A9W4UAW6</accession>
<evidence type="ECO:0000313" key="2">
    <source>
        <dbReference type="Proteomes" id="UP001152607"/>
    </source>
</evidence>
<name>A0A9W4UAW6_9PLEO</name>
<dbReference type="AlphaFoldDB" id="A0A9W4UAW6"/>
<proteinExistence type="predicted"/>
<dbReference type="EMBL" id="CAOQHR010000003">
    <property type="protein sequence ID" value="CAI6331621.1"/>
    <property type="molecule type" value="Genomic_DNA"/>
</dbReference>
<keyword evidence="2" id="KW-1185">Reference proteome</keyword>
<evidence type="ECO:0000313" key="1">
    <source>
        <dbReference type="EMBL" id="CAI6331621.1"/>
    </source>
</evidence>